<reference evidence="1" key="1">
    <citation type="submission" date="2020-06" db="EMBL/GenBank/DDBJ databases">
        <title>Legume-microbial interactions unlock mineral nutrients during tropical forest succession.</title>
        <authorList>
            <person name="Epihov D.Z."/>
        </authorList>
    </citation>
    <scope>NUCLEOTIDE SEQUENCE [LARGE SCALE GENOMIC DNA]</scope>
    <source>
        <strain evidence="1">Pan2503</strain>
    </source>
</reference>
<protein>
    <submittedName>
        <fullName evidence="1">Uncharacterized protein</fullName>
    </submittedName>
</protein>
<dbReference type="AlphaFoldDB" id="A0A7V8NMH8"/>
<name>A0A7V8NMH8_9BACT</name>
<proteinExistence type="predicted"/>
<comment type="caution">
    <text evidence="1">The sequence shown here is derived from an EMBL/GenBank/DDBJ whole genome shotgun (WGS) entry which is preliminary data.</text>
</comment>
<organism evidence="1 2">
    <name type="scientific">Candidatus Acidiferrum panamense</name>
    <dbReference type="NCBI Taxonomy" id="2741543"/>
    <lineage>
        <taxon>Bacteria</taxon>
        <taxon>Pseudomonadati</taxon>
        <taxon>Acidobacteriota</taxon>
        <taxon>Terriglobia</taxon>
        <taxon>Candidatus Acidiferrales</taxon>
        <taxon>Candidatus Acidiferrum</taxon>
    </lineage>
</organism>
<gene>
    <name evidence="1" type="ORF">HRJ53_03255</name>
</gene>
<dbReference type="Proteomes" id="UP000567293">
    <property type="component" value="Unassembled WGS sequence"/>
</dbReference>
<accession>A0A7V8NMH8</accession>
<evidence type="ECO:0000313" key="2">
    <source>
        <dbReference type="Proteomes" id="UP000567293"/>
    </source>
</evidence>
<sequence length="85" mass="9515">MQVAPLREAKLALEQPMMELNLERNRAPGWSLVPLPEPRLRRPKEVQVALVAARPGTKAQFAPGWILRAVLTTNLRRAEPEQLAG</sequence>
<evidence type="ECO:0000313" key="1">
    <source>
        <dbReference type="EMBL" id="MBA0083991.1"/>
    </source>
</evidence>
<keyword evidence="2" id="KW-1185">Reference proteome</keyword>
<dbReference type="EMBL" id="JACDQQ010000318">
    <property type="protein sequence ID" value="MBA0083991.1"/>
    <property type="molecule type" value="Genomic_DNA"/>
</dbReference>